<keyword evidence="2" id="KW-1185">Reference proteome</keyword>
<dbReference type="EMBL" id="JASCIS010000004">
    <property type="protein sequence ID" value="MDI3417993.1"/>
    <property type="molecule type" value="Genomic_DNA"/>
</dbReference>
<organism evidence="1 2">
    <name type="scientific">Streptomyces luteolus</name>
    <dbReference type="NCBI Taxonomy" id="3043615"/>
    <lineage>
        <taxon>Bacteria</taxon>
        <taxon>Bacillati</taxon>
        <taxon>Actinomycetota</taxon>
        <taxon>Actinomycetes</taxon>
        <taxon>Kitasatosporales</taxon>
        <taxon>Streptomycetaceae</taxon>
        <taxon>Streptomyces</taxon>
    </lineage>
</organism>
<sequence>MSTEERFAAVCRAAQQNVKASLDLISATASHTWRCRRTEPRPTKGGYGWYNDAKKQKTVQNGHARGVTALFLQLIDSSIAAIARDKGWDQPHRLPAGWFRATAPAGDSRYPNIAFWGGQDLHRVS</sequence>
<evidence type="ECO:0000313" key="2">
    <source>
        <dbReference type="Proteomes" id="UP001237105"/>
    </source>
</evidence>
<protein>
    <submittedName>
        <fullName evidence="1">Uncharacterized protein</fullName>
    </submittedName>
</protein>
<comment type="caution">
    <text evidence="1">The sequence shown here is derived from an EMBL/GenBank/DDBJ whole genome shotgun (WGS) entry which is preliminary data.</text>
</comment>
<dbReference type="RefSeq" id="WP_282533915.1">
    <property type="nucleotide sequence ID" value="NZ_JASCIS010000004.1"/>
</dbReference>
<name>A0ABT6SQV3_9ACTN</name>
<dbReference type="Proteomes" id="UP001237105">
    <property type="component" value="Unassembled WGS sequence"/>
</dbReference>
<gene>
    <name evidence="1" type="ORF">QIT00_05355</name>
</gene>
<evidence type="ECO:0000313" key="1">
    <source>
        <dbReference type="EMBL" id="MDI3417993.1"/>
    </source>
</evidence>
<proteinExistence type="predicted"/>
<reference evidence="1 2" key="1">
    <citation type="submission" date="2023-05" db="EMBL/GenBank/DDBJ databases">
        <title>Draft genome sequence of Streptomyces sp. B-S-A12 isolated from a cave soil in Thailand.</title>
        <authorList>
            <person name="Chamroensaksri N."/>
            <person name="Muangham S."/>
        </authorList>
    </citation>
    <scope>NUCLEOTIDE SEQUENCE [LARGE SCALE GENOMIC DNA]</scope>
    <source>
        <strain evidence="1 2">B-S-A12</strain>
    </source>
</reference>
<accession>A0ABT6SQV3</accession>